<dbReference type="AlphaFoldDB" id="A0A085BE96"/>
<reference evidence="1 2" key="1">
    <citation type="submission" date="2014-07" db="EMBL/GenBank/DDBJ databases">
        <title>Epilithonimonas lactis LMG 22401 Genome.</title>
        <authorList>
            <person name="Pipes S.E."/>
            <person name="Stropko S.J."/>
        </authorList>
    </citation>
    <scope>NUCLEOTIDE SEQUENCE [LARGE SCALE GENOMIC DNA]</scope>
    <source>
        <strain evidence="1 2">LMG 24401</strain>
    </source>
</reference>
<keyword evidence="2" id="KW-1185">Reference proteome</keyword>
<dbReference type="EMBL" id="JPLY01000004">
    <property type="protein sequence ID" value="KFC20791.1"/>
    <property type="molecule type" value="Genomic_DNA"/>
</dbReference>
<protein>
    <submittedName>
        <fullName evidence="1">Uncharacterized protein</fullName>
    </submittedName>
</protein>
<comment type="caution">
    <text evidence="1">The sequence shown here is derived from an EMBL/GenBank/DDBJ whole genome shotgun (WGS) entry which is preliminary data.</text>
</comment>
<dbReference type="Proteomes" id="UP000028623">
    <property type="component" value="Unassembled WGS sequence"/>
</dbReference>
<gene>
    <name evidence="1" type="ORF">IO89_11130</name>
</gene>
<organism evidence="1 2">
    <name type="scientific">Epilithonimonas lactis</name>
    <dbReference type="NCBI Taxonomy" id="421072"/>
    <lineage>
        <taxon>Bacteria</taxon>
        <taxon>Pseudomonadati</taxon>
        <taxon>Bacteroidota</taxon>
        <taxon>Flavobacteriia</taxon>
        <taxon>Flavobacteriales</taxon>
        <taxon>Weeksellaceae</taxon>
        <taxon>Chryseobacterium group</taxon>
        <taxon>Epilithonimonas</taxon>
    </lineage>
</organism>
<proteinExistence type="predicted"/>
<sequence length="66" mass="7979">MMFKKITQGHKELFSLLNALRHKKIFDFFVFNDIKTLCLTTEHFKNKSFVPLCYFFLHQNLLNKIP</sequence>
<evidence type="ECO:0000313" key="1">
    <source>
        <dbReference type="EMBL" id="KFC20791.1"/>
    </source>
</evidence>
<evidence type="ECO:0000313" key="2">
    <source>
        <dbReference type="Proteomes" id="UP000028623"/>
    </source>
</evidence>
<accession>A0A085BE96</accession>
<dbReference type="STRING" id="421072.SAMN04488097_0097"/>
<name>A0A085BE96_9FLAO</name>